<sequence>MVAAPAMGLSLGRPSTVWKSYCTALERQPLVTKSLTSLVGFALGDMVAQATTKANLRKHKRFDFQRTLRMATFGGAIGGPMGHFWFQYLDKAVLPKTPKSPAAVFSKIGLDQLIMAPIGTLIFFASQQLMQGKPRTIGSQVKEKLWPTTVAGYKLWPLAHLVNFALIPPAQRVLYVNIISVGWTCILSQAAEGIKAEQAAFSPPQQVPIVEPIKYGKDAPKLQRA</sequence>
<evidence type="ECO:0000256" key="1">
    <source>
        <dbReference type="ARBA" id="ARBA00004141"/>
    </source>
</evidence>
<evidence type="ECO:0000313" key="8">
    <source>
        <dbReference type="Proteomes" id="UP001438707"/>
    </source>
</evidence>
<dbReference type="GO" id="GO:0005737">
    <property type="term" value="C:cytoplasm"/>
    <property type="evidence" value="ECO:0007669"/>
    <property type="project" value="TreeGrafter"/>
</dbReference>
<comment type="subcellular location">
    <subcellularLocation>
        <location evidence="1">Membrane</location>
        <topology evidence="1">Multi-pass membrane protein</topology>
    </subcellularLocation>
</comment>
<keyword evidence="3 6" id="KW-0812">Transmembrane</keyword>
<evidence type="ECO:0000256" key="2">
    <source>
        <dbReference type="ARBA" id="ARBA00006824"/>
    </source>
</evidence>
<keyword evidence="5 6" id="KW-0472">Membrane</keyword>
<dbReference type="Proteomes" id="UP001438707">
    <property type="component" value="Unassembled WGS sequence"/>
</dbReference>
<organism evidence="7 8">
    <name type="scientific">Apatococcus lobatus</name>
    <dbReference type="NCBI Taxonomy" id="904363"/>
    <lineage>
        <taxon>Eukaryota</taxon>
        <taxon>Viridiplantae</taxon>
        <taxon>Chlorophyta</taxon>
        <taxon>core chlorophytes</taxon>
        <taxon>Trebouxiophyceae</taxon>
        <taxon>Chlorellales</taxon>
        <taxon>Chlorellaceae</taxon>
        <taxon>Apatococcus</taxon>
    </lineage>
</organism>
<dbReference type="GO" id="GO:0016020">
    <property type="term" value="C:membrane"/>
    <property type="evidence" value="ECO:0007669"/>
    <property type="project" value="UniProtKB-SubCell"/>
</dbReference>
<evidence type="ECO:0000256" key="4">
    <source>
        <dbReference type="ARBA" id="ARBA00022989"/>
    </source>
</evidence>
<feature type="transmembrane region" description="Helical" evidence="6">
    <location>
        <begin position="108"/>
        <end position="125"/>
    </location>
</feature>
<dbReference type="PANTHER" id="PTHR11266:SF17">
    <property type="entry name" value="PROTEIN MPV17"/>
    <property type="match status" value="1"/>
</dbReference>
<protein>
    <submittedName>
        <fullName evidence="7">Uncharacterized protein</fullName>
    </submittedName>
</protein>
<keyword evidence="8" id="KW-1185">Reference proteome</keyword>
<evidence type="ECO:0000256" key="6">
    <source>
        <dbReference type="RuleBase" id="RU363053"/>
    </source>
</evidence>
<evidence type="ECO:0000256" key="5">
    <source>
        <dbReference type="ARBA" id="ARBA00023136"/>
    </source>
</evidence>
<keyword evidence="4 6" id="KW-1133">Transmembrane helix</keyword>
<dbReference type="Pfam" id="PF04117">
    <property type="entry name" value="Mpv17_PMP22"/>
    <property type="match status" value="1"/>
</dbReference>
<reference evidence="7 8" key="1">
    <citation type="journal article" date="2024" name="Nat. Commun.">
        <title>Phylogenomics reveals the evolutionary origins of lichenization in chlorophyte algae.</title>
        <authorList>
            <person name="Puginier C."/>
            <person name="Libourel C."/>
            <person name="Otte J."/>
            <person name="Skaloud P."/>
            <person name="Haon M."/>
            <person name="Grisel S."/>
            <person name="Petersen M."/>
            <person name="Berrin J.G."/>
            <person name="Delaux P.M."/>
            <person name="Dal Grande F."/>
            <person name="Keller J."/>
        </authorList>
    </citation>
    <scope>NUCLEOTIDE SEQUENCE [LARGE SCALE GENOMIC DNA]</scope>
    <source>
        <strain evidence="7 8">SAG 2145</strain>
    </source>
</reference>
<dbReference type="EMBL" id="JALJOS010000009">
    <property type="protein sequence ID" value="KAK9834389.1"/>
    <property type="molecule type" value="Genomic_DNA"/>
</dbReference>
<dbReference type="InterPro" id="IPR007248">
    <property type="entry name" value="Mpv17_PMP22"/>
</dbReference>
<comment type="caution">
    <text evidence="7">The sequence shown here is derived from an EMBL/GenBank/DDBJ whole genome shotgun (WGS) entry which is preliminary data.</text>
</comment>
<evidence type="ECO:0000256" key="3">
    <source>
        <dbReference type="ARBA" id="ARBA00022692"/>
    </source>
</evidence>
<evidence type="ECO:0000313" key="7">
    <source>
        <dbReference type="EMBL" id="KAK9834389.1"/>
    </source>
</evidence>
<gene>
    <name evidence="7" type="ORF">WJX74_000556</name>
</gene>
<dbReference type="PANTHER" id="PTHR11266">
    <property type="entry name" value="PEROXISOMAL MEMBRANE PROTEIN 2, PXMP2 MPV17"/>
    <property type="match status" value="1"/>
</dbReference>
<comment type="similarity">
    <text evidence="2 6">Belongs to the peroxisomal membrane protein PXMP2/4 family.</text>
</comment>
<dbReference type="AlphaFoldDB" id="A0AAW1RKX7"/>
<proteinExistence type="inferred from homology"/>
<feature type="transmembrane region" description="Helical" evidence="6">
    <location>
        <begin position="67"/>
        <end position="88"/>
    </location>
</feature>
<accession>A0AAW1RKX7</accession>
<name>A0AAW1RKX7_9CHLO</name>